<dbReference type="RefSeq" id="WP_109262808.1">
    <property type="nucleotide sequence ID" value="NZ_QEWP01000001.1"/>
</dbReference>
<comment type="caution">
    <text evidence="2">The sequence shown here is derived from an EMBL/GenBank/DDBJ whole genome shotgun (WGS) entry which is preliminary data.</text>
</comment>
<accession>A0A2U2BE77</accession>
<proteinExistence type="predicted"/>
<keyword evidence="3" id="KW-1185">Reference proteome</keyword>
<evidence type="ECO:0000256" key="1">
    <source>
        <dbReference type="SAM" id="SignalP"/>
    </source>
</evidence>
<dbReference type="EMBL" id="QEWP01000001">
    <property type="protein sequence ID" value="PWE01358.1"/>
    <property type="molecule type" value="Genomic_DNA"/>
</dbReference>
<dbReference type="OrthoDB" id="675330at2"/>
<organism evidence="2 3">
    <name type="scientific">Marinilabilia rubra</name>
    <dbReference type="NCBI Taxonomy" id="2162893"/>
    <lineage>
        <taxon>Bacteria</taxon>
        <taxon>Pseudomonadati</taxon>
        <taxon>Bacteroidota</taxon>
        <taxon>Bacteroidia</taxon>
        <taxon>Marinilabiliales</taxon>
        <taxon>Marinilabiliaceae</taxon>
        <taxon>Marinilabilia</taxon>
    </lineage>
</organism>
<dbReference type="Proteomes" id="UP000244956">
    <property type="component" value="Unassembled WGS sequence"/>
</dbReference>
<feature type="chain" id="PRO_5015513492" description="Sensor of ECF-type sigma factor" evidence="1">
    <location>
        <begin position="26"/>
        <end position="170"/>
    </location>
</feature>
<sequence length="170" mass="19683">MNYSVRNIALLFLLALQSISVSSIAQHDKKKDRIECLKSQKVAFLTERVGLSSKEGQKFWPVYNEFSGRMDSLWSIKKENLDELYDSKNKMTNAQKEAAIDLHIELELKKAELEKKYHRKFKSILSIDKVIKLYGAEHEFKKKMLHMIRDGKPSSCGDCNQLPDDELSKT</sequence>
<evidence type="ECO:0000313" key="3">
    <source>
        <dbReference type="Proteomes" id="UP000244956"/>
    </source>
</evidence>
<feature type="signal peptide" evidence="1">
    <location>
        <begin position="1"/>
        <end position="25"/>
    </location>
</feature>
<protein>
    <recommendedName>
        <fullName evidence="4">Sensor of ECF-type sigma factor</fullName>
    </recommendedName>
</protein>
<dbReference type="AlphaFoldDB" id="A0A2U2BE77"/>
<evidence type="ECO:0000313" key="2">
    <source>
        <dbReference type="EMBL" id="PWE01358.1"/>
    </source>
</evidence>
<reference evidence="2 3" key="1">
    <citation type="submission" date="2018-05" db="EMBL/GenBank/DDBJ databases">
        <title>Marinilabilia rubrum sp. nov., isolated from saltern sediment.</title>
        <authorList>
            <person name="Zhang R."/>
        </authorList>
    </citation>
    <scope>NUCLEOTIDE SEQUENCE [LARGE SCALE GENOMIC DNA]</scope>
    <source>
        <strain evidence="2 3">WTE16</strain>
    </source>
</reference>
<keyword evidence="1" id="KW-0732">Signal</keyword>
<evidence type="ECO:0008006" key="4">
    <source>
        <dbReference type="Google" id="ProtNLM"/>
    </source>
</evidence>
<gene>
    <name evidence="2" type="ORF">DDZ16_02415</name>
</gene>
<name>A0A2U2BE77_9BACT</name>